<dbReference type="InterPro" id="IPR016635">
    <property type="entry name" value="AP_complex_ssu"/>
</dbReference>
<proteinExistence type="inferred from homology"/>
<comment type="subcellular location">
    <subcellularLocation>
        <location evidence="1">Endomembrane system</location>
    </subcellularLocation>
</comment>
<dbReference type="STRING" id="3694.A0A2K1WX44"/>
<dbReference type="PANTHER" id="PTHR11753">
    <property type="entry name" value="ADAPTOR COMPLEXES SMALL SUBUNIT FAMILY"/>
    <property type="match status" value="1"/>
</dbReference>
<dbReference type="SUPFAM" id="SSF64356">
    <property type="entry name" value="SNARE-like"/>
    <property type="match status" value="1"/>
</dbReference>
<dbReference type="Proteomes" id="UP000006729">
    <property type="component" value="Chromosome 18"/>
</dbReference>
<dbReference type="GO" id="GO:0012505">
    <property type="term" value="C:endomembrane system"/>
    <property type="evidence" value="ECO:0007669"/>
    <property type="project" value="UniProtKB-SubCell"/>
</dbReference>
<keyword evidence="7" id="KW-1133">Transmembrane helix</keyword>
<keyword evidence="10" id="KW-1185">Reference proteome</keyword>
<evidence type="ECO:0000256" key="1">
    <source>
        <dbReference type="ARBA" id="ARBA00004308"/>
    </source>
</evidence>
<dbReference type="InParanoid" id="A0A2K1WX44"/>
<evidence type="ECO:0000256" key="7">
    <source>
        <dbReference type="SAM" id="Phobius"/>
    </source>
</evidence>
<dbReference type="PIRSF" id="PIRSF015588">
    <property type="entry name" value="AP_complex_sigma"/>
    <property type="match status" value="1"/>
</dbReference>
<feature type="transmembrane region" description="Helical" evidence="7">
    <location>
        <begin position="41"/>
        <end position="59"/>
    </location>
</feature>
<comment type="similarity">
    <text evidence="2 6">Belongs to the adaptor complexes small subunit family.</text>
</comment>
<dbReference type="Gene3D" id="3.30.450.60">
    <property type="match status" value="1"/>
</dbReference>
<dbReference type="InterPro" id="IPR011012">
    <property type="entry name" value="Longin-like_dom_sf"/>
</dbReference>
<reference evidence="9 10" key="1">
    <citation type="journal article" date="2006" name="Science">
        <title>The genome of black cottonwood, Populus trichocarpa (Torr. &amp; Gray).</title>
        <authorList>
            <person name="Tuskan G.A."/>
            <person name="Difazio S."/>
            <person name="Jansson S."/>
            <person name="Bohlmann J."/>
            <person name="Grigoriev I."/>
            <person name="Hellsten U."/>
            <person name="Putnam N."/>
            <person name="Ralph S."/>
            <person name="Rombauts S."/>
            <person name="Salamov A."/>
            <person name="Schein J."/>
            <person name="Sterck L."/>
            <person name="Aerts A."/>
            <person name="Bhalerao R.R."/>
            <person name="Bhalerao R.P."/>
            <person name="Blaudez D."/>
            <person name="Boerjan W."/>
            <person name="Brun A."/>
            <person name="Brunner A."/>
            <person name="Busov V."/>
            <person name="Campbell M."/>
            <person name="Carlson J."/>
            <person name="Chalot M."/>
            <person name="Chapman J."/>
            <person name="Chen G.L."/>
            <person name="Cooper D."/>
            <person name="Coutinho P.M."/>
            <person name="Couturier J."/>
            <person name="Covert S."/>
            <person name="Cronk Q."/>
            <person name="Cunningham R."/>
            <person name="Davis J."/>
            <person name="Degroeve S."/>
            <person name="Dejardin A."/>
            <person name="Depamphilis C."/>
            <person name="Detter J."/>
            <person name="Dirks B."/>
            <person name="Dubchak I."/>
            <person name="Duplessis S."/>
            <person name="Ehlting J."/>
            <person name="Ellis B."/>
            <person name="Gendler K."/>
            <person name="Goodstein D."/>
            <person name="Gribskov M."/>
            <person name="Grimwood J."/>
            <person name="Groover A."/>
            <person name="Gunter L."/>
            <person name="Hamberger B."/>
            <person name="Heinze B."/>
            <person name="Helariutta Y."/>
            <person name="Henrissat B."/>
            <person name="Holligan D."/>
            <person name="Holt R."/>
            <person name="Huang W."/>
            <person name="Islam-Faridi N."/>
            <person name="Jones S."/>
            <person name="Jones-Rhoades M."/>
            <person name="Jorgensen R."/>
            <person name="Joshi C."/>
            <person name="Kangasjarvi J."/>
            <person name="Karlsson J."/>
            <person name="Kelleher C."/>
            <person name="Kirkpatrick R."/>
            <person name="Kirst M."/>
            <person name="Kohler A."/>
            <person name="Kalluri U."/>
            <person name="Larimer F."/>
            <person name="Leebens-Mack J."/>
            <person name="Leple J.C."/>
            <person name="Locascio P."/>
            <person name="Lou Y."/>
            <person name="Lucas S."/>
            <person name="Martin F."/>
            <person name="Montanini B."/>
            <person name="Napoli C."/>
            <person name="Nelson D.R."/>
            <person name="Nelson C."/>
            <person name="Nieminen K."/>
            <person name="Nilsson O."/>
            <person name="Pereda V."/>
            <person name="Peter G."/>
            <person name="Philippe R."/>
            <person name="Pilate G."/>
            <person name="Poliakov A."/>
            <person name="Razumovskaya J."/>
            <person name="Richardson P."/>
            <person name="Rinaldi C."/>
            <person name="Ritland K."/>
            <person name="Rouze P."/>
            <person name="Ryaboy D."/>
            <person name="Schmutz J."/>
            <person name="Schrader J."/>
            <person name="Segerman B."/>
            <person name="Shin H."/>
            <person name="Siddiqui A."/>
            <person name="Sterky F."/>
            <person name="Terry A."/>
            <person name="Tsai C.J."/>
            <person name="Uberbacher E."/>
            <person name="Unneberg P."/>
            <person name="Vahala J."/>
            <person name="Wall K."/>
            <person name="Wessler S."/>
            <person name="Yang G."/>
            <person name="Yin T."/>
            <person name="Douglas C."/>
            <person name="Marra M."/>
            <person name="Sandberg G."/>
            <person name="Van de Peer Y."/>
            <person name="Rokhsar D."/>
        </authorList>
    </citation>
    <scope>NUCLEOTIDE SEQUENCE [LARGE SCALE GENOMIC DNA]</scope>
    <source>
        <strain evidence="10">cv. Nisqually</strain>
    </source>
</reference>
<evidence type="ECO:0000313" key="10">
    <source>
        <dbReference type="Proteomes" id="UP000006729"/>
    </source>
</evidence>
<protein>
    <recommendedName>
        <fullName evidence="6">AP complex subunit sigma</fullName>
    </recommendedName>
</protein>
<dbReference type="GO" id="GO:0016192">
    <property type="term" value="P:vesicle-mediated transport"/>
    <property type="evidence" value="ECO:0000318"/>
    <property type="project" value="GO_Central"/>
</dbReference>
<sequence length="105" mass="12493">MRKKNTVPFLEGEIVRKCLARIAQQCSFVAHRRYKIIYSRYASLFSCLLSFNVLCFWLLQNELAILEFIQLVVETKDRHFGNLEIMFHLEKAHFMLEEIVMNGLH</sequence>
<dbReference type="InterPro" id="IPR022775">
    <property type="entry name" value="AP_mu_sigma_su"/>
</dbReference>
<dbReference type="AlphaFoldDB" id="A0A2K1WX44"/>
<accession>A0A2K1WX44</accession>
<evidence type="ECO:0000256" key="4">
    <source>
        <dbReference type="ARBA" id="ARBA00022927"/>
    </source>
</evidence>
<evidence type="ECO:0000256" key="3">
    <source>
        <dbReference type="ARBA" id="ARBA00022448"/>
    </source>
</evidence>
<organism evidence="9 10">
    <name type="scientific">Populus trichocarpa</name>
    <name type="common">Western balsam poplar</name>
    <name type="synonym">Populus balsamifera subsp. trichocarpa</name>
    <dbReference type="NCBI Taxonomy" id="3694"/>
    <lineage>
        <taxon>Eukaryota</taxon>
        <taxon>Viridiplantae</taxon>
        <taxon>Streptophyta</taxon>
        <taxon>Embryophyta</taxon>
        <taxon>Tracheophyta</taxon>
        <taxon>Spermatophyta</taxon>
        <taxon>Magnoliopsida</taxon>
        <taxon>eudicotyledons</taxon>
        <taxon>Gunneridae</taxon>
        <taxon>Pentapetalae</taxon>
        <taxon>rosids</taxon>
        <taxon>fabids</taxon>
        <taxon>Malpighiales</taxon>
        <taxon>Salicaceae</taxon>
        <taxon>Saliceae</taxon>
        <taxon>Populus</taxon>
    </lineage>
</organism>
<evidence type="ECO:0000256" key="5">
    <source>
        <dbReference type="ARBA" id="ARBA00023136"/>
    </source>
</evidence>
<evidence type="ECO:0000256" key="6">
    <source>
        <dbReference type="PIRNR" id="PIRNR015588"/>
    </source>
</evidence>
<keyword evidence="4 6" id="KW-0653">Protein transport</keyword>
<dbReference type="EMBL" id="CM009307">
    <property type="protein sequence ID" value="PNS93093.1"/>
    <property type="molecule type" value="Genomic_DNA"/>
</dbReference>
<gene>
    <name evidence="9" type="ORF">POPTR_018G069400</name>
</gene>
<keyword evidence="3 6" id="KW-0813">Transport</keyword>
<evidence type="ECO:0000256" key="2">
    <source>
        <dbReference type="ARBA" id="ARBA00006972"/>
    </source>
</evidence>
<dbReference type="GO" id="GO:0006886">
    <property type="term" value="P:intracellular protein transport"/>
    <property type="evidence" value="ECO:0007669"/>
    <property type="project" value="UniProtKB-UniRule"/>
</dbReference>
<evidence type="ECO:0000313" key="9">
    <source>
        <dbReference type="EMBL" id="PNS93093.1"/>
    </source>
</evidence>
<dbReference type="Pfam" id="PF01217">
    <property type="entry name" value="Clat_adaptor_s"/>
    <property type="match status" value="1"/>
</dbReference>
<keyword evidence="7" id="KW-0812">Transmembrane</keyword>
<name>A0A2K1WX44_POPTR</name>
<evidence type="ECO:0000259" key="8">
    <source>
        <dbReference type="Pfam" id="PF01217"/>
    </source>
</evidence>
<feature type="domain" description="AP complex mu/sigma subunit" evidence="8">
    <location>
        <begin position="13"/>
        <end position="103"/>
    </location>
</feature>
<keyword evidence="5 6" id="KW-0472">Membrane</keyword>